<evidence type="ECO:0000313" key="2">
    <source>
        <dbReference type="Proteomes" id="UP000191901"/>
    </source>
</evidence>
<dbReference type="KEGG" id="hhg:XM38_008610"/>
<organism evidence="1 2">
    <name type="scientific">Halomicronema hongdechloris C2206</name>
    <dbReference type="NCBI Taxonomy" id="1641165"/>
    <lineage>
        <taxon>Bacteria</taxon>
        <taxon>Bacillati</taxon>
        <taxon>Cyanobacteriota</taxon>
        <taxon>Cyanophyceae</taxon>
        <taxon>Nodosilineales</taxon>
        <taxon>Nodosilineaceae</taxon>
        <taxon>Halomicronema</taxon>
    </lineage>
</organism>
<reference evidence="1 2" key="1">
    <citation type="journal article" date="2016" name="Biochim. Biophys. Acta">
        <title>Characterization of red-shifted phycobilisomes isolated from the chlorophyll f-containing cyanobacterium Halomicronema hongdechloris.</title>
        <authorList>
            <person name="Li Y."/>
            <person name="Lin Y."/>
            <person name="Garvey C.J."/>
            <person name="Birch D."/>
            <person name="Corkery R.W."/>
            <person name="Loughlin P.C."/>
            <person name="Scheer H."/>
            <person name="Willows R.D."/>
            <person name="Chen M."/>
        </authorList>
    </citation>
    <scope>NUCLEOTIDE SEQUENCE [LARGE SCALE GENOMIC DNA]</scope>
    <source>
        <strain evidence="1 2">C2206</strain>
    </source>
</reference>
<dbReference type="Proteomes" id="UP000191901">
    <property type="component" value="Chromosome"/>
</dbReference>
<proteinExistence type="predicted"/>
<dbReference type="EMBL" id="CP021983">
    <property type="protein sequence ID" value="ASC69931.1"/>
    <property type="molecule type" value="Genomic_DNA"/>
</dbReference>
<gene>
    <name evidence="1" type="ORF">XM38_008610</name>
</gene>
<accession>A0A1Z3HI21</accession>
<protein>
    <submittedName>
        <fullName evidence="1">Uncharacterized protein</fullName>
    </submittedName>
</protein>
<keyword evidence="2" id="KW-1185">Reference proteome</keyword>
<dbReference type="RefSeq" id="WP_080809473.1">
    <property type="nucleotide sequence ID" value="NZ_CP021983.2"/>
</dbReference>
<evidence type="ECO:0000313" key="1">
    <source>
        <dbReference type="EMBL" id="ASC69931.1"/>
    </source>
</evidence>
<name>A0A1Z3HI21_9CYAN</name>
<sequence length="71" mass="8284">MVHFQPYLLTARDFIYRYFIYRYGDASQYELIDGECIGLELTGIHEQVAGFIGRKLNVAIDQQDHPYSNPI</sequence>
<dbReference type="AlphaFoldDB" id="A0A1Z3HI21"/>